<keyword evidence="1" id="KW-0805">Transcription regulation</keyword>
<dbReference type="PROSITE" id="PS01124">
    <property type="entry name" value="HTH_ARAC_FAMILY_2"/>
    <property type="match status" value="1"/>
</dbReference>
<dbReference type="PANTHER" id="PTHR46796:SF2">
    <property type="entry name" value="TRANSCRIPTIONAL REGULATORY PROTEIN"/>
    <property type="match status" value="1"/>
</dbReference>
<dbReference type="EMBL" id="JAAKZG010000004">
    <property type="protein sequence ID" value="NGN41650.1"/>
    <property type="molecule type" value="Genomic_DNA"/>
</dbReference>
<evidence type="ECO:0000313" key="6">
    <source>
        <dbReference type="Proteomes" id="UP000481252"/>
    </source>
</evidence>
<dbReference type="InterPro" id="IPR050204">
    <property type="entry name" value="AraC_XylS_family_regulators"/>
</dbReference>
<evidence type="ECO:0000256" key="3">
    <source>
        <dbReference type="ARBA" id="ARBA00023163"/>
    </source>
</evidence>
<dbReference type="GO" id="GO:0043565">
    <property type="term" value="F:sequence-specific DNA binding"/>
    <property type="evidence" value="ECO:0007669"/>
    <property type="project" value="InterPro"/>
</dbReference>
<keyword evidence="6" id="KW-1185">Reference proteome</keyword>
<evidence type="ECO:0000256" key="2">
    <source>
        <dbReference type="ARBA" id="ARBA00023125"/>
    </source>
</evidence>
<keyword evidence="3" id="KW-0804">Transcription</keyword>
<protein>
    <submittedName>
        <fullName evidence="5">AraC family transcriptional regulator</fullName>
    </submittedName>
</protein>
<dbReference type="GO" id="GO:0003700">
    <property type="term" value="F:DNA-binding transcription factor activity"/>
    <property type="evidence" value="ECO:0007669"/>
    <property type="project" value="InterPro"/>
</dbReference>
<dbReference type="InterPro" id="IPR018060">
    <property type="entry name" value="HTH_AraC"/>
</dbReference>
<dbReference type="RefSeq" id="WP_165117290.1">
    <property type="nucleotide sequence ID" value="NZ_JAAKZG010000004.1"/>
</dbReference>
<dbReference type="AlphaFoldDB" id="A0A7C9VCM0"/>
<dbReference type="Proteomes" id="UP000481252">
    <property type="component" value="Unassembled WGS sequence"/>
</dbReference>
<evidence type="ECO:0000259" key="4">
    <source>
        <dbReference type="PROSITE" id="PS01124"/>
    </source>
</evidence>
<evidence type="ECO:0000313" key="5">
    <source>
        <dbReference type="EMBL" id="NGN41650.1"/>
    </source>
</evidence>
<name>A0A7C9VCM0_9HYPH</name>
<dbReference type="InterPro" id="IPR037923">
    <property type="entry name" value="HTH-like"/>
</dbReference>
<dbReference type="PANTHER" id="PTHR46796">
    <property type="entry name" value="HTH-TYPE TRANSCRIPTIONAL ACTIVATOR RHAS-RELATED"/>
    <property type="match status" value="1"/>
</dbReference>
<proteinExistence type="predicted"/>
<dbReference type="SUPFAM" id="SSF46689">
    <property type="entry name" value="Homeodomain-like"/>
    <property type="match status" value="1"/>
</dbReference>
<reference evidence="5 6" key="1">
    <citation type="submission" date="2020-02" db="EMBL/GenBank/DDBJ databases">
        <title>Genome sequence of the type strain CGMCC 1.15528 of Mesorhizobium zhangyense.</title>
        <authorList>
            <person name="Gao J."/>
            <person name="Sun J."/>
        </authorList>
    </citation>
    <scope>NUCLEOTIDE SEQUENCE [LARGE SCALE GENOMIC DNA]</scope>
    <source>
        <strain evidence="5 6">CGMCC 1.15528</strain>
    </source>
</reference>
<accession>A0A7C9VCM0</accession>
<sequence>MGVRNAKEHARYFTAPTTGVECLTASFSQHHYAPHAHETYVIGALMSGKASVFIRGVQLFAGAGDLTLYNPHDVHDGIPMMDGYSYRVSYPDADLIVEIASEMSGSGILGTPSFPEPVVRDVRGCALFFEAHRAWEDNQCPLEAEELMLRSYRHCLSRHARVALKPTGAEEGPVARAAAVMCERFDEKLTLAELVKEARLPRQRLIEAFHRDTGFTPHAYLINRRVDAAKAMLRRGHDPVDVAAASGFADQAHLIRTFKARIGVTPGAYQAAFAM</sequence>
<gene>
    <name evidence="5" type="ORF">G6N74_11265</name>
</gene>
<evidence type="ECO:0000256" key="1">
    <source>
        <dbReference type="ARBA" id="ARBA00023015"/>
    </source>
</evidence>
<feature type="domain" description="HTH araC/xylS-type" evidence="4">
    <location>
        <begin position="175"/>
        <end position="272"/>
    </location>
</feature>
<organism evidence="5 6">
    <name type="scientific">Mesorhizobium zhangyense</name>
    <dbReference type="NCBI Taxonomy" id="1776730"/>
    <lineage>
        <taxon>Bacteria</taxon>
        <taxon>Pseudomonadati</taxon>
        <taxon>Pseudomonadota</taxon>
        <taxon>Alphaproteobacteria</taxon>
        <taxon>Hyphomicrobiales</taxon>
        <taxon>Phyllobacteriaceae</taxon>
        <taxon>Mesorhizobium</taxon>
    </lineage>
</organism>
<dbReference type="SMART" id="SM00342">
    <property type="entry name" value="HTH_ARAC"/>
    <property type="match status" value="1"/>
</dbReference>
<comment type="caution">
    <text evidence="5">The sequence shown here is derived from an EMBL/GenBank/DDBJ whole genome shotgun (WGS) entry which is preliminary data.</text>
</comment>
<dbReference type="InterPro" id="IPR003313">
    <property type="entry name" value="AraC-bd"/>
</dbReference>
<dbReference type="InterPro" id="IPR009057">
    <property type="entry name" value="Homeodomain-like_sf"/>
</dbReference>
<keyword evidence="2" id="KW-0238">DNA-binding</keyword>
<dbReference type="Gene3D" id="1.10.10.60">
    <property type="entry name" value="Homeodomain-like"/>
    <property type="match status" value="1"/>
</dbReference>
<dbReference type="Pfam" id="PF02311">
    <property type="entry name" value="AraC_binding"/>
    <property type="match status" value="1"/>
</dbReference>
<dbReference type="Pfam" id="PF12833">
    <property type="entry name" value="HTH_18"/>
    <property type="match status" value="1"/>
</dbReference>
<dbReference type="SUPFAM" id="SSF51215">
    <property type="entry name" value="Regulatory protein AraC"/>
    <property type="match status" value="1"/>
</dbReference>